<feature type="domain" description="VOC" evidence="1">
    <location>
        <begin position="5"/>
        <end position="134"/>
    </location>
</feature>
<sequence length="272" mass="28925">MTAYSLDHVALAVRRWAQAGPVLAERFGGRWTGGHSQPTFKPAQLRYADGMGVELLEPGSEPGAFVQRFLDGAQAPARSHHLTFKVRDIRAVLAAARSLGFEPILVNLGNPIWQEAFLHPKATGLGFLVQVAQSEGLPAELPANMPGAQPAPWPEPAAEAAALPVVVGRVANEDKARLVLRDLLGGAETTWGPGLSSYRWDGGSDLLLAADPDERPGLRLLGFRQDGAAAWEPSGALRAAEDEPVVPELGIRVADLAGESHDRLPDSVPATR</sequence>
<reference evidence="2 3" key="1">
    <citation type="submission" date="2016-10" db="EMBL/GenBank/DDBJ databases">
        <authorList>
            <person name="de Groot N.N."/>
        </authorList>
    </citation>
    <scope>NUCLEOTIDE SEQUENCE [LARGE SCALE GENOMIC DNA]</scope>
    <source>
        <strain evidence="2 3">CGMCC 4.5598</strain>
    </source>
</reference>
<dbReference type="InterPro" id="IPR037523">
    <property type="entry name" value="VOC_core"/>
</dbReference>
<gene>
    <name evidence="2" type="ORF">SAMN05421811_107490</name>
</gene>
<dbReference type="SUPFAM" id="SSF54593">
    <property type="entry name" value="Glyoxalase/Bleomycin resistance protein/Dihydroxybiphenyl dioxygenase"/>
    <property type="match status" value="1"/>
</dbReference>
<proteinExistence type="predicted"/>
<dbReference type="RefSeq" id="WP_091085241.1">
    <property type="nucleotide sequence ID" value="NZ_FOHX01000007.1"/>
</dbReference>
<dbReference type="EMBL" id="FOHX01000007">
    <property type="protein sequence ID" value="SEU22418.1"/>
    <property type="molecule type" value="Genomic_DNA"/>
</dbReference>
<dbReference type="STRING" id="568860.SAMN05421811_107490"/>
<dbReference type="Proteomes" id="UP000199361">
    <property type="component" value="Unassembled WGS sequence"/>
</dbReference>
<keyword evidence="3" id="KW-1185">Reference proteome</keyword>
<accession>A0A1I0KF89</accession>
<dbReference type="Gene3D" id="3.10.180.10">
    <property type="entry name" value="2,3-Dihydroxybiphenyl 1,2-Dioxygenase, domain 1"/>
    <property type="match status" value="1"/>
</dbReference>
<dbReference type="PROSITE" id="PS51819">
    <property type="entry name" value="VOC"/>
    <property type="match status" value="1"/>
</dbReference>
<dbReference type="InterPro" id="IPR029068">
    <property type="entry name" value="Glyas_Bleomycin-R_OHBP_Dase"/>
</dbReference>
<evidence type="ECO:0000313" key="2">
    <source>
        <dbReference type="EMBL" id="SEU22418.1"/>
    </source>
</evidence>
<protein>
    <submittedName>
        <fullName evidence="2">Methylmalonyl-CoA/ethylmalonyl-CoA epimerase</fullName>
    </submittedName>
</protein>
<dbReference type="AlphaFoldDB" id="A0A1I0KF89"/>
<organism evidence="2 3">
    <name type="scientific">Nonomuraea wenchangensis</name>
    <dbReference type="NCBI Taxonomy" id="568860"/>
    <lineage>
        <taxon>Bacteria</taxon>
        <taxon>Bacillati</taxon>
        <taxon>Actinomycetota</taxon>
        <taxon>Actinomycetes</taxon>
        <taxon>Streptosporangiales</taxon>
        <taxon>Streptosporangiaceae</taxon>
        <taxon>Nonomuraea</taxon>
    </lineage>
</organism>
<evidence type="ECO:0000313" key="3">
    <source>
        <dbReference type="Proteomes" id="UP000199361"/>
    </source>
</evidence>
<name>A0A1I0KF89_9ACTN</name>
<dbReference type="Pfam" id="PF13669">
    <property type="entry name" value="Glyoxalase_4"/>
    <property type="match status" value="1"/>
</dbReference>
<dbReference type="OrthoDB" id="5244171at2"/>
<evidence type="ECO:0000259" key="1">
    <source>
        <dbReference type="PROSITE" id="PS51819"/>
    </source>
</evidence>